<evidence type="ECO:0000259" key="1">
    <source>
        <dbReference type="PROSITE" id="PS51833"/>
    </source>
</evidence>
<dbReference type="PANTHER" id="PTHR33525:SF3">
    <property type="entry name" value="RIBONUCLEASE Y"/>
    <property type="match status" value="1"/>
</dbReference>
<accession>A0A9D7K0F0</accession>
<proteinExistence type="predicted"/>
<dbReference type="PANTHER" id="PTHR33525">
    <property type="match status" value="1"/>
</dbReference>
<dbReference type="SUPFAM" id="SSF109604">
    <property type="entry name" value="HD-domain/PDEase-like"/>
    <property type="match status" value="1"/>
</dbReference>
<organism evidence="2 3">
    <name type="scientific">Candidatus Proximibacter danicus</name>
    <dbReference type="NCBI Taxonomy" id="2954365"/>
    <lineage>
        <taxon>Bacteria</taxon>
        <taxon>Pseudomonadati</taxon>
        <taxon>Pseudomonadota</taxon>
        <taxon>Betaproteobacteria</taxon>
        <taxon>Candidatus Proximibacter</taxon>
    </lineage>
</organism>
<dbReference type="InterPro" id="IPR003607">
    <property type="entry name" value="HD/PDEase_dom"/>
</dbReference>
<dbReference type="InterPro" id="IPR052340">
    <property type="entry name" value="RNase_Y/CdgJ"/>
</dbReference>
<dbReference type="InterPro" id="IPR006675">
    <property type="entry name" value="HDIG_dom"/>
</dbReference>
<feature type="domain" description="HDOD" evidence="1">
    <location>
        <begin position="20"/>
        <end position="213"/>
    </location>
</feature>
<protein>
    <submittedName>
        <fullName evidence="2">HDOD domain-containing protein</fullName>
    </submittedName>
</protein>
<dbReference type="NCBIfam" id="TIGR00277">
    <property type="entry name" value="HDIG"/>
    <property type="match status" value="1"/>
</dbReference>
<dbReference type="PROSITE" id="PS51833">
    <property type="entry name" value="HDOD"/>
    <property type="match status" value="1"/>
</dbReference>
<sequence length="283" mass="30282">MNEKASPPNLEALLQGASALPTLPQVVTHILKSLNDDNADADSLVQQLNTDPAIVARLLAAANSSAFGLSSQVATTRQAILVLGLQTVRTITLATALIEHFSHSTSAFDSRQLWRHSLGVATCARAIAERIRCNPEAAFSTGLLHDIGQMLMVAVAPDACAEVRVRMRQNDEPIIVAEQAVFGYDHAIAGAALAKLWNLPDDIIAGIHGHHTPDAGDDGEIGDLIHIAEVVSHALDLGDAERNHVPEVSEIAQFRLGIEWSTLAARFPEIEARYDGVRQALGL</sequence>
<gene>
    <name evidence="2" type="ORF">IPL58_08390</name>
</gene>
<evidence type="ECO:0000313" key="3">
    <source>
        <dbReference type="Proteomes" id="UP000886689"/>
    </source>
</evidence>
<name>A0A9D7K0F0_9PROT</name>
<dbReference type="AlphaFoldDB" id="A0A9D7K0F0"/>
<evidence type="ECO:0000313" key="2">
    <source>
        <dbReference type="EMBL" id="MBK8524134.1"/>
    </source>
</evidence>
<dbReference type="Gene3D" id="1.10.3210.10">
    <property type="entry name" value="Hypothetical protein af1432"/>
    <property type="match status" value="1"/>
</dbReference>
<dbReference type="InterPro" id="IPR013976">
    <property type="entry name" value="HDOD"/>
</dbReference>
<dbReference type="CDD" id="cd00077">
    <property type="entry name" value="HDc"/>
    <property type="match status" value="1"/>
</dbReference>
<dbReference type="EMBL" id="JADJUC010000007">
    <property type="protein sequence ID" value="MBK8524134.1"/>
    <property type="molecule type" value="Genomic_DNA"/>
</dbReference>
<reference evidence="2" key="1">
    <citation type="submission" date="2020-10" db="EMBL/GenBank/DDBJ databases">
        <title>Connecting structure to function with the recovery of over 1000 high-quality activated sludge metagenome-assembled genomes encoding full-length rRNA genes using long-read sequencing.</title>
        <authorList>
            <person name="Singleton C.M."/>
            <person name="Petriglieri F."/>
            <person name="Kristensen J.M."/>
            <person name="Kirkegaard R.H."/>
            <person name="Michaelsen T.Y."/>
            <person name="Andersen M.H."/>
            <person name="Karst S.M."/>
            <person name="Dueholm M.S."/>
            <person name="Nielsen P.H."/>
            <person name="Albertsen M."/>
        </authorList>
    </citation>
    <scope>NUCLEOTIDE SEQUENCE</scope>
    <source>
        <strain evidence="2">Hirt_18-Q3-R61-65_BATAC.395</strain>
    </source>
</reference>
<comment type="caution">
    <text evidence="2">The sequence shown here is derived from an EMBL/GenBank/DDBJ whole genome shotgun (WGS) entry which is preliminary data.</text>
</comment>
<dbReference type="Proteomes" id="UP000886689">
    <property type="component" value="Unassembled WGS sequence"/>
</dbReference>
<dbReference type="Pfam" id="PF08668">
    <property type="entry name" value="HDOD"/>
    <property type="match status" value="1"/>
</dbReference>